<dbReference type="PROSITE" id="PS50234">
    <property type="entry name" value="VWFA"/>
    <property type="match status" value="1"/>
</dbReference>
<name>A0ABD3W096_SINWO</name>
<dbReference type="Gene3D" id="2.30.30.40">
    <property type="entry name" value="SH3 Domains"/>
    <property type="match status" value="2"/>
</dbReference>
<dbReference type="Gene3D" id="3.40.50.410">
    <property type="entry name" value="von Willebrand factor, type A domain"/>
    <property type="match status" value="1"/>
</dbReference>
<dbReference type="CDD" id="cd00198">
    <property type="entry name" value="vWFA"/>
    <property type="match status" value="1"/>
</dbReference>
<dbReference type="InterPro" id="IPR037252">
    <property type="entry name" value="Mib_Herc2_sf"/>
</dbReference>
<dbReference type="Pfam" id="PF06701">
    <property type="entry name" value="MIB_HERC2"/>
    <property type="match status" value="2"/>
</dbReference>
<dbReference type="SMART" id="SM00327">
    <property type="entry name" value="VWA"/>
    <property type="match status" value="1"/>
</dbReference>
<accession>A0ABD3W096</accession>
<feature type="compositionally biased region" description="Basic and acidic residues" evidence="2">
    <location>
        <begin position="1"/>
        <end position="13"/>
    </location>
</feature>
<organism evidence="6 7">
    <name type="scientific">Sinanodonta woodiana</name>
    <name type="common">Chinese pond mussel</name>
    <name type="synonym">Anodonta woodiana</name>
    <dbReference type="NCBI Taxonomy" id="1069815"/>
    <lineage>
        <taxon>Eukaryota</taxon>
        <taxon>Metazoa</taxon>
        <taxon>Spiralia</taxon>
        <taxon>Lophotrochozoa</taxon>
        <taxon>Mollusca</taxon>
        <taxon>Bivalvia</taxon>
        <taxon>Autobranchia</taxon>
        <taxon>Heteroconchia</taxon>
        <taxon>Palaeoheterodonta</taxon>
        <taxon>Unionida</taxon>
        <taxon>Unionoidea</taxon>
        <taxon>Unionidae</taxon>
        <taxon>Unioninae</taxon>
        <taxon>Sinanodonta</taxon>
    </lineage>
</organism>
<evidence type="ECO:0000259" key="4">
    <source>
        <dbReference type="PROSITE" id="PS50918"/>
    </source>
</evidence>
<dbReference type="InterPro" id="IPR002035">
    <property type="entry name" value="VWF_A"/>
</dbReference>
<feature type="compositionally biased region" description="Basic and acidic residues" evidence="2">
    <location>
        <begin position="317"/>
        <end position="337"/>
    </location>
</feature>
<feature type="compositionally biased region" description="Basic and acidic residues" evidence="2">
    <location>
        <begin position="694"/>
        <end position="713"/>
    </location>
</feature>
<feature type="domain" description="MIB/HERC2" evidence="5">
    <location>
        <begin position="709"/>
        <end position="787"/>
    </location>
</feature>
<evidence type="ECO:0000259" key="3">
    <source>
        <dbReference type="PROSITE" id="PS50234"/>
    </source>
</evidence>
<dbReference type="Proteomes" id="UP001634394">
    <property type="component" value="Unassembled WGS sequence"/>
</dbReference>
<sequence length="1109" mass="125134">MGGETSKKNREEDNQSSETQVTEGSKGQTGQDIGLIEKMQPNVQLPEEKAISGIESTGLEPMEELDSGRESYHLQELVSKYVQMNQNVSMLEESYNQMLSTLDKLEDKYHQNLRETVAAAKELQGTNTEVGTAETNMAMDIVETSMERCMAESNTKMDIAETDIQELATSVETLNMKLKELLQDNSDGHNELILSAFCEELSPEQIKATRKDVSQMYGHVSEYLVSRSGQVAMVTDETRMDETVTVYNLPGYVPRYHLTKSHKKFSRTLKRRKTLRSHDNRIGLHYDMESVEGCITQSEDKEEKEEDLGVVKGCDMGARDSRAGRKSVDKKEKETRKTASKGLAKKSSIWKEGKVVDSDLHCDSKSSTTTETNDTNGSQANKEHEKSYKNCYFESIPLALIDVNKVRAQGYQIEEENQKVKLVDEAYWTKHLEEAVSNGSALKSSRGTGFDTILLVDISASMRKEKWIQTITFLHNFLDGIESSQNYLSGAFEYLSLVVFGHETRVVQHLTCDYVSLRKHLDCLYPDGPSPLTAGVAMCNAALEAAGHVYSCQKVTVYPRILLITDGHPTDTFRIAGPDTASNDETEQEQKRVLNMFKKLRVVQNIRVFPVPIGDFDKDFLEKIASATNGKVVSAVNWRKLSNYQKQVDICCKLAVKNMNMLLFALYRAHVEDTEDASFADMEEADELLQEHKERARESKEYEEQENEFKECDPNMPPLGTRVVRGPNWRWDIQDSNGHGTVIGHEPRGLKGWISVKWDQKNPSGCDEYNYRYGADGAYDILTASEPRLLQLEEDIAVGCIVKRGKDWEGQNQDGGPGNTGVVLKVYKKGLVKVRWQNGMTENYRFGCDQKYDVELCNPFEVSRYFEGGGRESSLTDAKWARSTESIAKERTQNFSVANRSSTSSLNSPPSSRIKNVSSTPIKEESSVSTLENLPSAPAGAQLGKRAHSMGKNLVTRKKIVPQVSMGNNATGQLSNKVMEASSLQENEETRSVQQNRQDLEVFKETGSKRRNGDTKTSGAIPKSNGQNQFVQMREEVTDHSVVWQWRNPSGDWISFDQEICQQLENRFQKNPGSSITINHQNQMYRVVFSRMQRLNTTTREWTDVQRLS</sequence>
<feature type="compositionally biased region" description="Polar residues" evidence="2">
    <location>
        <begin position="365"/>
        <end position="380"/>
    </location>
</feature>
<keyword evidence="1" id="KW-0175">Coiled coil</keyword>
<protein>
    <recommendedName>
        <fullName evidence="8">E3 ubiquitin-protein ligase HERC2</fullName>
    </recommendedName>
</protein>
<dbReference type="SUPFAM" id="SSF53300">
    <property type="entry name" value="vWA-like"/>
    <property type="match status" value="1"/>
</dbReference>
<feature type="region of interest" description="Disordered" evidence="2">
    <location>
        <begin position="1"/>
        <end position="34"/>
    </location>
</feature>
<dbReference type="EMBL" id="JBJQND010000009">
    <property type="protein sequence ID" value="KAL3867076.1"/>
    <property type="molecule type" value="Genomic_DNA"/>
</dbReference>
<feature type="compositionally biased region" description="Polar residues" evidence="2">
    <location>
        <begin position="914"/>
        <end position="933"/>
    </location>
</feature>
<dbReference type="InterPro" id="IPR036465">
    <property type="entry name" value="vWFA_dom_sf"/>
</dbReference>
<dbReference type="AlphaFoldDB" id="A0ABD3W096"/>
<feature type="region of interest" description="Disordered" evidence="2">
    <location>
        <begin position="361"/>
        <end position="384"/>
    </location>
</feature>
<feature type="domain" description="WWE" evidence="4">
    <location>
        <begin position="1030"/>
        <end position="1107"/>
    </location>
</feature>
<feature type="region of interest" description="Disordered" evidence="2">
    <location>
        <begin position="694"/>
        <end position="717"/>
    </location>
</feature>
<proteinExistence type="predicted"/>
<feature type="domain" description="MIB/HERC2" evidence="5">
    <location>
        <begin position="788"/>
        <end position="860"/>
    </location>
</feature>
<dbReference type="Gene3D" id="3.30.720.50">
    <property type="match status" value="1"/>
</dbReference>
<dbReference type="InterPro" id="IPR037197">
    <property type="entry name" value="WWE_dom_sf"/>
</dbReference>
<dbReference type="SUPFAM" id="SSF117839">
    <property type="entry name" value="WWE domain"/>
    <property type="match status" value="1"/>
</dbReference>
<feature type="coiled-coil region" evidence="1">
    <location>
        <begin position="157"/>
        <end position="184"/>
    </location>
</feature>
<evidence type="ECO:0008006" key="8">
    <source>
        <dbReference type="Google" id="ProtNLM"/>
    </source>
</evidence>
<feature type="region of interest" description="Disordered" evidence="2">
    <location>
        <begin position="891"/>
        <end position="948"/>
    </location>
</feature>
<dbReference type="Pfam" id="PF02825">
    <property type="entry name" value="WWE"/>
    <property type="match status" value="1"/>
</dbReference>
<feature type="domain" description="VWFA" evidence="3">
    <location>
        <begin position="451"/>
        <end position="648"/>
    </location>
</feature>
<comment type="caution">
    <text evidence="6">The sequence shown here is derived from an EMBL/GenBank/DDBJ whole genome shotgun (WGS) entry which is preliminary data.</text>
</comment>
<feature type="coiled-coil region" evidence="1">
    <location>
        <begin position="74"/>
        <end position="108"/>
    </location>
</feature>
<dbReference type="Pfam" id="PF00092">
    <property type="entry name" value="VWA"/>
    <property type="match status" value="1"/>
</dbReference>
<evidence type="ECO:0000256" key="1">
    <source>
        <dbReference type="SAM" id="Coils"/>
    </source>
</evidence>
<dbReference type="SUPFAM" id="SSF159034">
    <property type="entry name" value="Mib/herc2 domain-like"/>
    <property type="match status" value="2"/>
</dbReference>
<gene>
    <name evidence="6" type="ORF">ACJMK2_044309</name>
</gene>
<dbReference type="InterPro" id="IPR010606">
    <property type="entry name" value="Mib_Herc2"/>
</dbReference>
<reference evidence="6 7" key="1">
    <citation type="submission" date="2024-11" db="EMBL/GenBank/DDBJ databases">
        <title>Chromosome-level genome assembly of the freshwater bivalve Anodonta woodiana.</title>
        <authorList>
            <person name="Chen X."/>
        </authorList>
    </citation>
    <scope>NUCLEOTIDE SEQUENCE [LARGE SCALE GENOMIC DNA]</scope>
    <source>
        <strain evidence="6">MN2024</strain>
        <tissue evidence="6">Gills</tissue>
    </source>
</reference>
<evidence type="ECO:0000259" key="5">
    <source>
        <dbReference type="PROSITE" id="PS51416"/>
    </source>
</evidence>
<dbReference type="PROSITE" id="PS50918">
    <property type="entry name" value="WWE"/>
    <property type="match status" value="1"/>
</dbReference>
<evidence type="ECO:0000256" key="2">
    <source>
        <dbReference type="SAM" id="MobiDB-lite"/>
    </source>
</evidence>
<evidence type="ECO:0000313" key="7">
    <source>
        <dbReference type="Proteomes" id="UP001634394"/>
    </source>
</evidence>
<evidence type="ECO:0000313" key="6">
    <source>
        <dbReference type="EMBL" id="KAL3867076.1"/>
    </source>
</evidence>
<keyword evidence="7" id="KW-1185">Reference proteome</keyword>
<dbReference type="PROSITE" id="PS51416">
    <property type="entry name" value="MIB_HERC2"/>
    <property type="match status" value="2"/>
</dbReference>
<feature type="region of interest" description="Disordered" evidence="2">
    <location>
        <begin position="296"/>
        <end position="346"/>
    </location>
</feature>
<feature type="compositionally biased region" description="Polar residues" evidence="2">
    <location>
        <begin position="16"/>
        <end position="31"/>
    </location>
</feature>
<feature type="compositionally biased region" description="Low complexity" evidence="2">
    <location>
        <begin position="899"/>
        <end position="913"/>
    </location>
</feature>
<dbReference type="InterPro" id="IPR004170">
    <property type="entry name" value="WWE_dom"/>
</dbReference>